<sequence>MIPVFENSEMNATTSSLTLAELRTILNVLESRGISGAEVLAHIDVSPEELCNPKARISLTQQLQALDYGIRNLSEPSLAFEIGQQMHLTTFGIVGFALLSSATLSDALELASRYGPLLNCKWTSALATDRTNASIYLIDNGPRSTFRAAECLTMEIAAILSLLRDLLGANFRPGLIRIPAYASSASGTLSFYGCPVEPNSVRAEIVFDAGWLRRPLPQADSVTHASCVRACDHLLDEFRHPRNLLDEMKALLLSTDREIPSLPDVASVLCLSPRTLRRRLRDMNTSYLQVLNDVRRTLATQYLSTTAKTTEEIAELLGYSDAANFRHAFKRWTGQSPRQFRTESVATSLPPISPRQRTRQAASTRAINAGSDLARFWAESVSAIASELPRTLT</sequence>
<dbReference type="Gene3D" id="1.10.10.60">
    <property type="entry name" value="Homeodomain-like"/>
    <property type="match status" value="1"/>
</dbReference>
<dbReference type="GO" id="GO:0000976">
    <property type="term" value="F:transcription cis-regulatory region binding"/>
    <property type="evidence" value="ECO:0007669"/>
    <property type="project" value="TreeGrafter"/>
</dbReference>
<dbReference type="PANTHER" id="PTHR47894:SF1">
    <property type="entry name" value="HTH-TYPE TRANSCRIPTIONAL REGULATOR VQSM"/>
    <property type="match status" value="1"/>
</dbReference>
<keyword evidence="2" id="KW-0238">DNA-binding</keyword>
<proteinExistence type="predicted"/>
<dbReference type="OrthoDB" id="6506763at2"/>
<dbReference type="InterPro" id="IPR032687">
    <property type="entry name" value="AraC-type_N"/>
</dbReference>
<dbReference type="AlphaFoldDB" id="A0A1I7E9T0"/>
<accession>A0A1I7E9T0</accession>
<dbReference type="SMART" id="SM00342">
    <property type="entry name" value="HTH_ARAC"/>
    <property type="match status" value="1"/>
</dbReference>
<keyword evidence="1" id="KW-0805">Transcription regulation</keyword>
<dbReference type="Pfam" id="PF12833">
    <property type="entry name" value="HTH_18"/>
    <property type="match status" value="1"/>
</dbReference>
<dbReference type="SUPFAM" id="SSF46689">
    <property type="entry name" value="Homeodomain-like"/>
    <property type="match status" value="1"/>
</dbReference>
<feature type="domain" description="HTH araC/xylS-type" evidence="5">
    <location>
        <begin position="246"/>
        <end position="343"/>
    </location>
</feature>
<reference evidence="6 7" key="1">
    <citation type="submission" date="2016-10" db="EMBL/GenBank/DDBJ databases">
        <authorList>
            <person name="de Groot N.N."/>
        </authorList>
    </citation>
    <scope>NUCLEOTIDE SEQUENCE [LARGE SCALE GENOMIC DNA]</scope>
    <source>
        <strain evidence="6 7">LMG 27731</strain>
    </source>
</reference>
<dbReference type="InterPro" id="IPR018060">
    <property type="entry name" value="HTH_AraC"/>
</dbReference>
<keyword evidence="3" id="KW-0804">Transcription</keyword>
<evidence type="ECO:0000313" key="6">
    <source>
        <dbReference type="EMBL" id="SFU20697.1"/>
    </source>
</evidence>
<dbReference type="Pfam" id="PF12625">
    <property type="entry name" value="Arabinose_bd"/>
    <property type="match status" value="1"/>
</dbReference>
<evidence type="ECO:0000313" key="7">
    <source>
        <dbReference type="Proteomes" id="UP000198844"/>
    </source>
</evidence>
<organism evidence="6 7">
    <name type="scientific">Paraburkholderia aspalathi</name>
    <dbReference type="NCBI Taxonomy" id="1324617"/>
    <lineage>
        <taxon>Bacteria</taxon>
        <taxon>Pseudomonadati</taxon>
        <taxon>Pseudomonadota</taxon>
        <taxon>Betaproteobacteria</taxon>
        <taxon>Burkholderiales</taxon>
        <taxon>Burkholderiaceae</taxon>
        <taxon>Paraburkholderia</taxon>
    </lineage>
</organism>
<dbReference type="PROSITE" id="PS01124">
    <property type="entry name" value="HTH_ARAC_FAMILY_2"/>
    <property type="match status" value="1"/>
</dbReference>
<feature type="region of interest" description="Disordered" evidence="4">
    <location>
        <begin position="343"/>
        <end position="364"/>
    </location>
</feature>
<protein>
    <submittedName>
        <fullName evidence="6">Transcriptional regulator, AraC family</fullName>
    </submittedName>
</protein>
<dbReference type="Proteomes" id="UP000198844">
    <property type="component" value="Unassembled WGS sequence"/>
</dbReference>
<evidence type="ECO:0000256" key="4">
    <source>
        <dbReference type="SAM" id="MobiDB-lite"/>
    </source>
</evidence>
<evidence type="ECO:0000256" key="2">
    <source>
        <dbReference type="ARBA" id="ARBA00023125"/>
    </source>
</evidence>
<dbReference type="EMBL" id="FPBH01000015">
    <property type="protein sequence ID" value="SFU20697.1"/>
    <property type="molecule type" value="Genomic_DNA"/>
</dbReference>
<name>A0A1I7E9T0_9BURK</name>
<evidence type="ECO:0000256" key="1">
    <source>
        <dbReference type="ARBA" id="ARBA00023015"/>
    </source>
</evidence>
<dbReference type="PANTHER" id="PTHR47894">
    <property type="entry name" value="HTH-TYPE TRANSCRIPTIONAL REGULATOR GADX"/>
    <property type="match status" value="1"/>
</dbReference>
<dbReference type="InterPro" id="IPR009057">
    <property type="entry name" value="Homeodomain-like_sf"/>
</dbReference>
<dbReference type="GO" id="GO:0003700">
    <property type="term" value="F:DNA-binding transcription factor activity"/>
    <property type="evidence" value="ECO:0007669"/>
    <property type="project" value="InterPro"/>
</dbReference>
<dbReference type="GO" id="GO:0005829">
    <property type="term" value="C:cytosol"/>
    <property type="evidence" value="ECO:0007669"/>
    <property type="project" value="TreeGrafter"/>
</dbReference>
<evidence type="ECO:0000256" key="3">
    <source>
        <dbReference type="ARBA" id="ARBA00023163"/>
    </source>
</evidence>
<gene>
    <name evidence="6" type="ORF">SAMN05192563_101583</name>
</gene>
<evidence type="ECO:0000259" key="5">
    <source>
        <dbReference type="PROSITE" id="PS01124"/>
    </source>
</evidence>
<dbReference type="RefSeq" id="WP_093638032.1">
    <property type="nucleotide sequence ID" value="NZ_FPBH01000015.1"/>
</dbReference>